<dbReference type="GO" id="GO:0008236">
    <property type="term" value="F:serine-type peptidase activity"/>
    <property type="evidence" value="ECO:0007669"/>
    <property type="project" value="UniProtKB-KW"/>
</dbReference>
<evidence type="ECO:0000256" key="4">
    <source>
        <dbReference type="ARBA" id="ARBA00022692"/>
    </source>
</evidence>
<evidence type="ECO:0000256" key="5">
    <source>
        <dbReference type="ARBA" id="ARBA00022801"/>
    </source>
</evidence>
<evidence type="ECO:0000256" key="10">
    <source>
        <dbReference type="ARBA" id="ARBA00023180"/>
    </source>
</evidence>
<dbReference type="InterPro" id="IPR029058">
    <property type="entry name" value="AB_hydrolase_fold"/>
</dbReference>
<dbReference type="GO" id="GO:0004177">
    <property type="term" value="F:aminopeptidase activity"/>
    <property type="evidence" value="ECO:0007669"/>
    <property type="project" value="UniProtKB-KW"/>
</dbReference>
<reference evidence="15" key="1">
    <citation type="submission" date="2021-02" db="EMBL/GenBank/DDBJ databases">
        <authorList>
            <person name="Nowell W R."/>
        </authorList>
    </citation>
    <scope>NUCLEOTIDE SEQUENCE</scope>
</reference>
<keyword evidence="4 12" id="KW-0812">Transmembrane</keyword>
<evidence type="ECO:0000256" key="7">
    <source>
        <dbReference type="ARBA" id="ARBA00022968"/>
    </source>
</evidence>
<evidence type="ECO:0000256" key="6">
    <source>
        <dbReference type="ARBA" id="ARBA00022825"/>
    </source>
</evidence>
<evidence type="ECO:0000256" key="11">
    <source>
        <dbReference type="ARBA" id="ARBA00037847"/>
    </source>
</evidence>
<feature type="domain" description="Peptidase S9 prolyl oligopeptidase catalytic" evidence="13">
    <location>
        <begin position="641"/>
        <end position="840"/>
    </location>
</feature>
<dbReference type="Pfam" id="PF00326">
    <property type="entry name" value="Peptidase_S9"/>
    <property type="match status" value="1"/>
</dbReference>
<comment type="subcellular location">
    <subcellularLocation>
        <location evidence="11">Endomembrane system</location>
        <topology evidence="11">Single-pass membrane protein</topology>
    </subcellularLocation>
    <subcellularLocation>
        <location evidence="1">Membrane</location>
        <topology evidence="1">Single-pass type II membrane protein</topology>
    </subcellularLocation>
</comment>
<evidence type="ECO:0000259" key="13">
    <source>
        <dbReference type="Pfam" id="PF00326"/>
    </source>
</evidence>
<evidence type="ECO:0000256" key="9">
    <source>
        <dbReference type="ARBA" id="ARBA00023136"/>
    </source>
</evidence>
<dbReference type="InterPro" id="IPR002469">
    <property type="entry name" value="Peptidase_S9B_N"/>
</dbReference>
<keyword evidence="6" id="KW-0720">Serine protease</keyword>
<dbReference type="InterPro" id="IPR001375">
    <property type="entry name" value="Peptidase_S9_cat"/>
</dbReference>
<evidence type="ECO:0000313" key="16">
    <source>
        <dbReference type="Proteomes" id="UP000663855"/>
    </source>
</evidence>
<dbReference type="SUPFAM" id="SSF53474">
    <property type="entry name" value="alpha/beta-Hydrolases"/>
    <property type="match status" value="1"/>
</dbReference>
<dbReference type="Pfam" id="PF00930">
    <property type="entry name" value="DPPIV_N"/>
    <property type="match status" value="1"/>
</dbReference>
<name>A0A815YEY6_9BILA</name>
<keyword evidence="3" id="KW-0645">Protease</keyword>
<organism evidence="15 16">
    <name type="scientific">Rotaria magnacalcarata</name>
    <dbReference type="NCBI Taxonomy" id="392030"/>
    <lineage>
        <taxon>Eukaryota</taxon>
        <taxon>Metazoa</taxon>
        <taxon>Spiralia</taxon>
        <taxon>Gnathifera</taxon>
        <taxon>Rotifera</taxon>
        <taxon>Eurotatoria</taxon>
        <taxon>Bdelloidea</taxon>
        <taxon>Philodinida</taxon>
        <taxon>Philodinidae</taxon>
        <taxon>Rotaria</taxon>
    </lineage>
</organism>
<dbReference type="SUPFAM" id="SSF82171">
    <property type="entry name" value="DPP6 N-terminal domain-like"/>
    <property type="match status" value="1"/>
</dbReference>
<evidence type="ECO:0000256" key="1">
    <source>
        <dbReference type="ARBA" id="ARBA00004606"/>
    </source>
</evidence>
<dbReference type="InterPro" id="IPR050278">
    <property type="entry name" value="Serine_Prot_S9B/DPPIV"/>
</dbReference>
<dbReference type="Gene3D" id="3.40.50.1820">
    <property type="entry name" value="alpha/beta hydrolase"/>
    <property type="match status" value="1"/>
</dbReference>
<dbReference type="PANTHER" id="PTHR11731:SF200">
    <property type="entry name" value="DIPEPTIDYL PEPTIDASE 10, ISOFORM B"/>
    <property type="match status" value="1"/>
</dbReference>
<gene>
    <name evidence="15" type="ORF">CJN711_LOCUS31866</name>
</gene>
<keyword evidence="8 12" id="KW-1133">Transmembrane helix</keyword>
<keyword evidence="2" id="KW-0031">Aminopeptidase</keyword>
<evidence type="ECO:0000256" key="8">
    <source>
        <dbReference type="ARBA" id="ARBA00022989"/>
    </source>
</evidence>
<keyword evidence="7" id="KW-0735">Signal-anchor</keyword>
<accession>A0A815YEY6</accession>
<comment type="caution">
    <text evidence="15">The sequence shown here is derived from an EMBL/GenBank/DDBJ whole genome shotgun (WGS) entry which is preliminary data.</text>
</comment>
<dbReference type="GO" id="GO:0005886">
    <property type="term" value="C:plasma membrane"/>
    <property type="evidence" value="ECO:0007669"/>
    <property type="project" value="TreeGrafter"/>
</dbReference>
<feature type="domain" description="Dipeptidylpeptidase IV N-terminal" evidence="14">
    <location>
        <begin position="170"/>
        <end position="550"/>
    </location>
</feature>
<evidence type="ECO:0000313" key="15">
    <source>
        <dbReference type="EMBL" id="CAF1569920.1"/>
    </source>
</evidence>
<evidence type="ECO:0000256" key="12">
    <source>
        <dbReference type="SAM" id="Phobius"/>
    </source>
</evidence>
<dbReference type="GO" id="GO:0012505">
    <property type="term" value="C:endomembrane system"/>
    <property type="evidence" value="ECO:0007669"/>
    <property type="project" value="UniProtKB-SubCell"/>
</dbReference>
<dbReference type="GO" id="GO:0008239">
    <property type="term" value="F:dipeptidyl-peptidase activity"/>
    <property type="evidence" value="ECO:0007669"/>
    <property type="project" value="TreeGrafter"/>
</dbReference>
<sequence length="855" mass="99028">MFAPQQTQKPTEQDDAAVVQCCSFCVELVGGTGKKQNWKGLSIAFIVIAIVCLFIAAAIFLTTSRQPTSQRQLIPLSEQDIFNIKIPQPWNGTWISDTAFSYMDKNDSIWIYNCDTLNGELLFKRNVIQQESIGNGIVSPSARYILVPIRKEKQIILIFSLESIGNGIVSPSARYILVPIRKEKDHRYYTEHQYVLYEKSKKIAPIGLPDGQIAPLAAVLYSNSDNYFTFIHNFDIYMYDIARVTTNRITHDGSREKMHNGLIEWVYEYEMFNQNVLLFWSPNDRYLAYIKIDLRDVPKANFLKYDLSLDTNDRYSIPYPKFGDPLPLLDVYIYNIRTGKTIRVPRPNEYEKLQSDLYIYHVVWYCDTCVSIVYGNRAQNSSIIQLYEIQPINTDNDRIVFKSRYIEETRKGALLPRFLKPFFSPLGIYGFIIRFDPLNVDKITQKAYPYIVRIHFNQTHPQIDATLSLDICVDEIIYVDNSDQIYFTASRQNNTLERQVYRWNYMADQIDSKCLSCHDANETCGYANAKFSRGNGSYYILECYGPSIPYSTLYSGTQQLAPINENAPFREWIDKRLMPYVEYFTVPLDKKNTVGHGMIILPPNYNPNVTIASYPVIISINDQLYDQRVTKKYMLPLVEFAHVTQDNISIVLFDAHGSTGQDENYLKNIESSWIQSQYDDYIKVARHLKEHEKRFSETLNATRFGLKARGPAAVIALKLLEKPNTGKEEYICAFLESPVHDLSHYQAVYTQRINGLEKNAKSSPHRYNIRNKSVAIVHGTADEDVHFKHSATLAKTFIETSANFQFKVYPDADHDFEKNSMLHDDYYHFQRQFFQECLGGRVNKERKPVIPEEYD</sequence>
<protein>
    <submittedName>
        <fullName evidence="15">Uncharacterized protein</fullName>
    </submittedName>
</protein>
<evidence type="ECO:0000256" key="2">
    <source>
        <dbReference type="ARBA" id="ARBA00022438"/>
    </source>
</evidence>
<proteinExistence type="predicted"/>
<evidence type="ECO:0000259" key="14">
    <source>
        <dbReference type="Pfam" id="PF00930"/>
    </source>
</evidence>
<dbReference type="AlphaFoldDB" id="A0A815YEY6"/>
<dbReference type="EMBL" id="CAJNOV010015231">
    <property type="protein sequence ID" value="CAF1569920.1"/>
    <property type="molecule type" value="Genomic_DNA"/>
</dbReference>
<dbReference type="Gene3D" id="2.140.10.30">
    <property type="entry name" value="Dipeptidylpeptidase IV, N-terminal domain"/>
    <property type="match status" value="2"/>
</dbReference>
<keyword evidence="5" id="KW-0378">Hydrolase</keyword>
<feature type="transmembrane region" description="Helical" evidence="12">
    <location>
        <begin position="41"/>
        <end position="61"/>
    </location>
</feature>
<dbReference type="Proteomes" id="UP000663855">
    <property type="component" value="Unassembled WGS sequence"/>
</dbReference>
<evidence type="ECO:0000256" key="3">
    <source>
        <dbReference type="ARBA" id="ARBA00022670"/>
    </source>
</evidence>
<keyword evidence="10" id="KW-0325">Glycoprotein</keyword>
<keyword evidence="9 12" id="KW-0472">Membrane</keyword>
<dbReference type="GO" id="GO:0006508">
    <property type="term" value="P:proteolysis"/>
    <property type="evidence" value="ECO:0007669"/>
    <property type="project" value="UniProtKB-KW"/>
</dbReference>
<dbReference type="PANTHER" id="PTHR11731">
    <property type="entry name" value="PROTEASE FAMILY S9B,C DIPEPTIDYL-PEPTIDASE IV-RELATED"/>
    <property type="match status" value="1"/>
</dbReference>